<keyword evidence="2" id="KW-0547">Nucleotide-binding</keyword>
<keyword evidence="4" id="KW-0342">GTP-binding</keyword>
<dbReference type="Proteomes" id="UP000275408">
    <property type="component" value="Unassembled WGS sequence"/>
</dbReference>
<evidence type="ECO:0000256" key="4">
    <source>
        <dbReference type="ARBA" id="ARBA00023134"/>
    </source>
</evidence>
<organism evidence="8 9">
    <name type="scientific">Pocillopora damicornis</name>
    <name type="common">Cauliflower coral</name>
    <name type="synonym">Millepora damicornis</name>
    <dbReference type="NCBI Taxonomy" id="46731"/>
    <lineage>
        <taxon>Eukaryota</taxon>
        <taxon>Metazoa</taxon>
        <taxon>Cnidaria</taxon>
        <taxon>Anthozoa</taxon>
        <taxon>Hexacorallia</taxon>
        <taxon>Scleractinia</taxon>
        <taxon>Astrocoeniina</taxon>
        <taxon>Pocilloporidae</taxon>
        <taxon>Pocillopora</taxon>
    </lineage>
</organism>
<keyword evidence="6" id="KW-1133">Transmembrane helix</keyword>
<keyword evidence="9" id="KW-1185">Reference proteome</keyword>
<name>A0A3M6TTY7_POCDA</name>
<evidence type="ECO:0000313" key="8">
    <source>
        <dbReference type="EMBL" id="RMX44872.1"/>
    </source>
</evidence>
<reference evidence="8 9" key="1">
    <citation type="journal article" date="2018" name="Sci. Rep.">
        <title>Comparative analysis of the Pocillopora damicornis genome highlights role of immune system in coral evolution.</title>
        <authorList>
            <person name="Cunning R."/>
            <person name="Bay R.A."/>
            <person name="Gillette P."/>
            <person name="Baker A.C."/>
            <person name="Traylor-Knowles N."/>
        </authorList>
    </citation>
    <scope>NUCLEOTIDE SEQUENCE [LARGE SCALE GENOMIC DNA]</scope>
    <source>
        <strain evidence="8">RSMAS</strain>
        <tissue evidence="8">Whole animal</tissue>
    </source>
</reference>
<dbReference type="GO" id="GO:0005741">
    <property type="term" value="C:mitochondrial outer membrane"/>
    <property type="evidence" value="ECO:0007669"/>
    <property type="project" value="TreeGrafter"/>
</dbReference>
<dbReference type="GO" id="GO:0051646">
    <property type="term" value="P:mitochondrion localization"/>
    <property type="evidence" value="ECO:0007669"/>
    <property type="project" value="TreeGrafter"/>
</dbReference>
<dbReference type="STRING" id="46731.A0A3M6TTY7"/>
<dbReference type="SUPFAM" id="SSF52540">
    <property type="entry name" value="P-loop containing nucleoside triphosphate hydrolases"/>
    <property type="match status" value="1"/>
</dbReference>
<keyword evidence="6" id="KW-0812">Transmembrane</keyword>
<keyword evidence="3" id="KW-0378">Hydrolase</keyword>
<dbReference type="AlphaFoldDB" id="A0A3M6TTY7"/>
<dbReference type="EMBL" id="RCHS01002933">
    <property type="protein sequence ID" value="RMX44872.1"/>
    <property type="molecule type" value="Genomic_DNA"/>
</dbReference>
<dbReference type="GO" id="GO:0003924">
    <property type="term" value="F:GTPase activity"/>
    <property type="evidence" value="ECO:0007669"/>
    <property type="project" value="InterPro"/>
</dbReference>
<evidence type="ECO:0000256" key="5">
    <source>
        <dbReference type="ARBA" id="ARBA00023136"/>
    </source>
</evidence>
<comment type="subcellular location">
    <subcellularLocation>
        <location evidence="1">Membrane</location>
    </subcellularLocation>
</comment>
<dbReference type="InterPro" id="IPR045063">
    <property type="entry name" value="Dynamin_N"/>
</dbReference>
<evidence type="ECO:0000256" key="3">
    <source>
        <dbReference type="ARBA" id="ARBA00022801"/>
    </source>
</evidence>
<dbReference type="GO" id="GO:0008053">
    <property type="term" value="P:mitochondrial fusion"/>
    <property type="evidence" value="ECO:0007669"/>
    <property type="project" value="TreeGrafter"/>
</dbReference>
<feature type="domain" description="Dynamin N-terminal" evidence="7">
    <location>
        <begin position="49"/>
        <end position="168"/>
    </location>
</feature>
<accession>A0A3M6TTY7</accession>
<dbReference type="InterPro" id="IPR027094">
    <property type="entry name" value="Mitofusin_fam"/>
</dbReference>
<dbReference type="PANTHER" id="PTHR10465:SF0">
    <property type="entry name" value="SARCALUMENIN"/>
    <property type="match status" value="1"/>
</dbReference>
<comment type="caution">
    <text evidence="8">The sequence shown here is derived from an EMBL/GenBank/DDBJ whole genome shotgun (WGS) entry which is preliminary data.</text>
</comment>
<evidence type="ECO:0000256" key="2">
    <source>
        <dbReference type="ARBA" id="ARBA00022741"/>
    </source>
</evidence>
<dbReference type="InterPro" id="IPR027417">
    <property type="entry name" value="P-loop_NTPase"/>
</dbReference>
<evidence type="ECO:0000313" key="9">
    <source>
        <dbReference type="Proteomes" id="UP000275408"/>
    </source>
</evidence>
<dbReference type="GO" id="GO:0005525">
    <property type="term" value="F:GTP binding"/>
    <property type="evidence" value="ECO:0007669"/>
    <property type="project" value="UniProtKB-KW"/>
</dbReference>
<gene>
    <name evidence="8" type="ORF">pdam_00020004</name>
</gene>
<feature type="transmembrane region" description="Helical" evidence="6">
    <location>
        <begin position="431"/>
        <end position="451"/>
    </location>
</feature>
<evidence type="ECO:0000259" key="7">
    <source>
        <dbReference type="Pfam" id="PF00350"/>
    </source>
</evidence>
<feature type="transmembrane region" description="Helical" evidence="6">
    <location>
        <begin position="457"/>
        <end position="480"/>
    </location>
</feature>
<dbReference type="Pfam" id="PF00350">
    <property type="entry name" value="Dynamin_N"/>
    <property type="match status" value="1"/>
</dbReference>
<evidence type="ECO:0000256" key="6">
    <source>
        <dbReference type="SAM" id="Phobius"/>
    </source>
</evidence>
<proteinExistence type="predicted"/>
<evidence type="ECO:0000256" key="1">
    <source>
        <dbReference type="ARBA" id="ARBA00004370"/>
    </source>
</evidence>
<dbReference type="PANTHER" id="PTHR10465">
    <property type="entry name" value="TRANSMEMBRANE GTPASE FZO1"/>
    <property type="match status" value="1"/>
</dbReference>
<dbReference type="Gene3D" id="3.40.50.300">
    <property type="entry name" value="P-loop containing nucleotide triphosphate hydrolases"/>
    <property type="match status" value="1"/>
</dbReference>
<dbReference type="OrthoDB" id="5976778at2759"/>
<keyword evidence="5 6" id="KW-0472">Membrane</keyword>
<sequence length="559" mass="62765">MEDYEERLSVEGATLKEYDELSQLSQSLNKVMDDLKNVREKEASKDILIQFVGTTGSGKSSLINALLGERRLPVGFMQTTMCSFRVCNTENSEWSIEIIGENGRKEILSEGTDDKTVNWPANKRKKLPRNVILCDTPGFGESDEDMELVTQTCKKADVVVAVMDSMAPSRGRLINLVKNVGCQFTFGVFTKWDECIRKAQEAGDESVRNVVKLANDYIKEFCEVLQGKGKAYFVNVKNFENPDDIFHQLENKLATSATELKRESLTQQAKSVALHSRKVCEKLKTVIETRKSEKLTCLQTELVWLIEDSVKLQKALDDIKSKDEDLEILTDDAVQLLLKEIEDELVKGTSEEEAVKHFLDEVNREVQNHLNHKRDITRATLQEWKKNMQFRKLQSVNIPPSQAPPQLASQDLPEVKYKWYCDFDYVLKNKFTFAALVGAAATVGPVIAVTAGTFGVLFAGGAVAAGVGSSAGAVIRVFSLRDHQVRELRRDCKKQLSGREEAALTNNMKTLESVALKKSDEIEGLRDKSHILNQLAAQLRNICERVQTTTEQFDMLLAA</sequence>
<protein>
    <recommendedName>
        <fullName evidence="7">Dynamin N-terminal domain-containing protein</fullName>
    </recommendedName>
</protein>